<evidence type="ECO:0000313" key="2">
    <source>
        <dbReference type="Proteomes" id="UP001168821"/>
    </source>
</evidence>
<comment type="caution">
    <text evidence="1">The sequence shown here is derived from an EMBL/GenBank/DDBJ whole genome shotgun (WGS) entry which is preliminary data.</text>
</comment>
<gene>
    <name evidence="1" type="ORF">Zmor_016749</name>
</gene>
<sequence>MGRRDASPTTNLFEDASTAQLEFSEFRRENKTFRRKLNRITHFNFLGNVSGKICMRCQLLRFIDGRGVHKVADLWGMDTSVVGCDGAALEGAPGGAKRRGGHKVRFIEMTFDTGFAVRIFRRFAAFVGKRRDYAEASGDCFRCWDGVVNRRQLGLINKKYDSQVNCFLCLAEINFKSCRERIFSVCGIFPQFVAYDLSS</sequence>
<dbReference type="EMBL" id="JALNTZ010000005">
    <property type="protein sequence ID" value="KAJ3650664.1"/>
    <property type="molecule type" value="Genomic_DNA"/>
</dbReference>
<organism evidence="1 2">
    <name type="scientific">Zophobas morio</name>
    <dbReference type="NCBI Taxonomy" id="2755281"/>
    <lineage>
        <taxon>Eukaryota</taxon>
        <taxon>Metazoa</taxon>
        <taxon>Ecdysozoa</taxon>
        <taxon>Arthropoda</taxon>
        <taxon>Hexapoda</taxon>
        <taxon>Insecta</taxon>
        <taxon>Pterygota</taxon>
        <taxon>Neoptera</taxon>
        <taxon>Endopterygota</taxon>
        <taxon>Coleoptera</taxon>
        <taxon>Polyphaga</taxon>
        <taxon>Cucujiformia</taxon>
        <taxon>Tenebrionidae</taxon>
        <taxon>Zophobas</taxon>
    </lineage>
</organism>
<protein>
    <submittedName>
        <fullName evidence="1">Uncharacterized protein</fullName>
    </submittedName>
</protein>
<name>A0AA38MBX4_9CUCU</name>
<accession>A0AA38MBX4</accession>
<reference evidence="1" key="1">
    <citation type="journal article" date="2023" name="G3 (Bethesda)">
        <title>Whole genome assemblies of Zophobas morio and Tenebrio molitor.</title>
        <authorList>
            <person name="Kaur S."/>
            <person name="Stinson S.A."/>
            <person name="diCenzo G.C."/>
        </authorList>
    </citation>
    <scope>NUCLEOTIDE SEQUENCE</scope>
    <source>
        <strain evidence="1">QUZm001</strain>
    </source>
</reference>
<evidence type="ECO:0000313" key="1">
    <source>
        <dbReference type="EMBL" id="KAJ3650664.1"/>
    </source>
</evidence>
<dbReference type="Proteomes" id="UP001168821">
    <property type="component" value="Unassembled WGS sequence"/>
</dbReference>
<dbReference type="AlphaFoldDB" id="A0AA38MBX4"/>
<proteinExistence type="predicted"/>
<keyword evidence="2" id="KW-1185">Reference proteome</keyword>